<organism evidence="1 2">
    <name type="scientific">Lecanosticta acicola</name>
    <dbReference type="NCBI Taxonomy" id="111012"/>
    <lineage>
        <taxon>Eukaryota</taxon>
        <taxon>Fungi</taxon>
        <taxon>Dikarya</taxon>
        <taxon>Ascomycota</taxon>
        <taxon>Pezizomycotina</taxon>
        <taxon>Dothideomycetes</taxon>
        <taxon>Dothideomycetidae</taxon>
        <taxon>Mycosphaerellales</taxon>
        <taxon>Mycosphaerellaceae</taxon>
        <taxon>Lecanosticta</taxon>
    </lineage>
</organism>
<dbReference type="PANTHER" id="PTHR13318">
    <property type="entry name" value="PARTNER OF PAIRED, ISOFORM B-RELATED"/>
    <property type="match status" value="1"/>
</dbReference>
<comment type="caution">
    <text evidence="1">The sequence shown here is derived from an EMBL/GenBank/DDBJ whole genome shotgun (WGS) entry which is preliminary data.</text>
</comment>
<keyword evidence="1" id="KW-0418">Kinase</keyword>
<dbReference type="GO" id="GO:0019005">
    <property type="term" value="C:SCF ubiquitin ligase complex"/>
    <property type="evidence" value="ECO:0007669"/>
    <property type="project" value="TreeGrafter"/>
</dbReference>
<name>A0AAI9E7F3_9PEZI</name>
<gene>
    <name evidence="1" type="ORF">LECACI_7A001280</name>
</gene>
<sequence length="558" mass="61843">MATMGIQALPADLFHLISAELSERLDFPTLYNCVVSSKQLGNSGAISALYRISHQAPVKGGGEGLPLAEQELTVQRWSIMWRTITLSALGKSIYPYCRHLRFLDLRDLGDLLDDDKFRGKIVKHFFAGELAKFHFVQQTPGRGRATRLDTKKIITAIGNEITQQAPLLEALSEPTTSNVFSSVLLEWAPRLSHLRSLDFWDGKALADETLRSSLHTHCPNLASLRIYYSANDDADHQLAAFISGMKDDSLVQFENISNCRVGAETCLALNSHGNSLQSLKLWVTDEGIQALSLLKGCTSVETLAIASSPASVDLKATQNDVYLGIVDWLKDCKSLQDISFTNFVSAPDLLLPVLLNQATTLQKLQINASNDDAMYVVKDHHDFHQALSQQPSLRSLLLRADPEPATRDDVDTLMDAFCSLKELRELRLTRISDYLRDEHIITLAQRLSNLEDLYVGGFGISDSIFPQLTKLSNLRVVTFSGLTSFTAAGILDFVNSLGEGNYGLALSIDNADPETAISQESQDLIREVMMKSIDGRFDYQLLRDPNVPEFNDSDEDSD</sequence>
<dbReference type="EMBL" id="CAVMBE010000004">
    <property type="protein sequence ID" value="CAK3827194.1"/>
    <property type="molecule type" value="Genomic_DNA"/>
</dbReference>
<accession>A0AAI9E7F3</accession>
<dbReference type="GO" id="GO:0031146">
    <property type="term" value="P:SCF-dependent proteasomal ubiquitin-dependent protein catabolic process"/>
    <property type="evidence" value="ECO:0007669"/>
    <property type="project" value="TreeGrafter"/>
</dbReference>
<dbReference type="Gene3D" id="3.80.10.10">
    <property type="entry name" value="Ribonuclease Inhibitor"/>
    <property type="match status" value="2"/>
</dbReference>
<evidence type="ECO:0000313" key="2">
    <source>
        <dbReference type="Proteomes" id="UP001296104"/>
    </source>
</evidence>
<protein>
    <submittedName>
        <fullName evidence="1">Hydroxymethylpyrimidine phosphomethylpyrimidine kinase 2</fullName>
    </submittedName>
</protein>
<dbReference type="SUPFAM" id="SSF52047">
    <property type="entry name" value="RNI-like"/>
    <property type="match status" value="1"/>
</dbReference>
<reference evidence="1" key="1">
    <citation type="submission" date="2023-11" db="EMBL/GenBank/DDBJ databases">
        <authorList>
            <person name="Alioto T."/>
            <person name="Alioto T."/>
            <person name="Gomez Garrido J."/>
        </authorList>
    </citation>
    <scope>NUCLEOTIDE SEQUENCE</scope>
</reference>
<dbReference type="PANTHER" id="PTHR13318:SF190">
    <property type="entry name" value="PARTNER OF PAIRED, ISOFORM B"/>
    <property type="match status" value="1"/>
</dbReference>
<dbReference type="InterPro" id="IPR032675">
    <property type="entry name" value="LRR_dom_sf"/>
</dbReference>
<dbReference type="GO" id="GO:0016301">
    <property type="term" value="F:kinase activity"/>
    <property type="evidence" value="ECO:0007669"/>
    <property type="project" value="UniProtKB-KW"/>
</dbReference>
<evidence type="ECO:0000313" key="1">
    <source>
        <dbReference type="EMBL" id="CAK3827194.1"/>
    </source>
</evidence>
<dbReference type="AlphaFoldDB" id="A0AAI9E7F3"/>
<keyword evidence="2" id="KW-1185">Reference proteome</keyword>
<keyword evidence="1" id="KW-0808">Transferase</keyword>
<proteinExistence type="predicted"/>
<dbReference type="Proteomes" id="UP001296104">
    <property type="component" value="Unassembled WGS sequence"/>
</dbReference>